<comment type="caution">
    <text evidence="3">The sequence shown here is derived from an EMBL/GenBank/DDBJ whole genome shotgun (WGS) entry which is preliminary data.</text>
</comment>
<dbReference type="EMBL" id="WIQW01000013">
    <property type="protein sequence ID" value="KAF3106036.1"/>
    <property type="molecule type" value="Genomic_DNA"/>
</dbReference>
<dbReference type="Proteomes" id="UP000475325">
    <property type="component" value="Unassembled WGS sequence"/>
</dbReference>
<dbReference type="AlphaFoldDB" id="A0A7C8P9L3"/>
<feature type="region of interest" description="Disordered" evidence="1">
    <location>
        <begin position="179"/>
        <end position="218"/>
    </location>
</feature>
<reference evidence="4 5" key="1">
    <citation type="submission" date="2019-06" db="EMBL/GenBank/DDBJ databases">
        <authorList>
            <person name="Palmer J.M."/>
        </authorList>
    </citation>
    <scope>NUCLEOTIDE SEQUENCE [LARGE SCALE GENOMIC DNA]</scope>
    <source>
        <strain evidence="2 4">TWF102</strain>
        <strain evidence="3 5">TWF703</strain>
    </source>
</reference>
<gene>
    <name evidence="2" type="ORF">TWF102_001931</name>
    <name evidence="3" type="ORF">TWF703_001685</name>
</gene>
<accession>A0A7C8P9L3</accession>
<organism evidence="3 5">
    <name type="scientific">Orbilia oligospora</name>
    <name type="common">Nematode-trapping fungus</name>
    <name type="synonym">Arthrobotrys oligospora</name>
    <dbReference type="NCBI Taxonomy" id="2813651"/>
    <lineage>
        <taxon>Eukaryota</taxon>
        <taxon>Fungi</taxon>
        <taxon>Dikarya</taxon>
        <taxon>Ascomycota</taxon>
        <taxon>Pezizomycotina</taxon>
        <taxon>Orbiliomycetes</taxon>
        <taxon>Orbiliales</taxon>
        <taxon>Orbiliaceae</taxon>
        <taxon>Orbilia</taxon>
    </lineage>
</organism>
<sequence>MTAERKTTSSAAMKEALDIAVKAGGPLFLDFILVNKLSATRLLRFACNEKFERIGLRPRYDSLSKYLYIQLPYSGQDCTENFARWLWESWQDAELLPPTANEMIRREASPKVTGFVDDYKGSYQQPDFFLGPVGANFPSIAFETGFCESSLALLSARDLWIDGTDESTKALVSIDIIRNFEPEPGPEPDSTSEPGSKPEHEPEPDSTSGPAPDPAPTSALERQYNVFLEVWKESEFDRVKVFPNILEEEEDPVITLGELWGDEPVPEGYDKDTELPLSRQGLQNCIKKAMGIAIEST</sequence>
<evidence type="ECO:0000256" key="1">
    <source>
        <dbReference type="SAM" id="MobiDB-lite"/>
    </source>
</evidence>
<dbReference type="EMBL" id="WIQZ01000013">
    <property type="protein sequence ID" value="KAF3141664.1"/>
    <property type="molecule type" value="Genomic_DNA"/>
</dbReference>
<dbReference type="Proteomes" id="UP000480548">
    <property type="component" value="Unassembled WGS sequence"/>
</dbReference>
<name>A0A7C8P9L3_ORBOL</name>
<evidence type="ECO:0000313" key="3">
    <source>
        <dbReference type="EMBL" id="KAF3141664.1"/>
    </source>
</evidence>
<evidence type="ECO:0000313" key="5">
    <source>
        <dbReference type="Proteomes" id="UP000480548"/>
    </source>
</evidence>
<proteinExistence type="predicted"/>
<evidence type="ECO:0000313" key="2">
    <source>
        <dbReference type="EMBL" id="KAF3106036.1"/>
    </source>
</evidence>
<protein>
    <submittedName>
        <fullName evidence="3">Uncharacterized protein</fullName>
    </submittedName>
</protein>
<evidence type="ECO:0000313" key="4">
    <source>
        <dbReference type="Proteomes" id="UP000475325"/>
    </source>
</evidence>